<dbReference type="GO" id="GO:0070192">
    <property type="term" value="P:chromosome organization involved in meiotic cell cycle"/>
    <property type="evidence" value="ECO:0007669"/>
    <property type="project" value="TreeGrafter"/>
</dbReference>
<evidence type="ECO:0000256" key="3">
    <source>
        <dbReference type="SAM" id="Coils"/>
    </source>
</evidence>
<keyword evidence="3" id="KW-0175">Coiled coil</keyword>
<dbReference type="AlphaFoldDB" id="A0A8H2XMB8"/>
<evidence type="ECO:0000313" key="6">
    <source>
        <dbReference type="EMBL" id="CAE6430247.1"/>
    </source>
</evidence>
<evidence type="ECO:0000259" key="5">
    <source>
        <dbReference type="Pfam" id="PF07989"/>
    </source>
</evidence>
<dbReference type="GO" id="GO:0000722">
    <property type="term" value="P:telomere maintenance via recombination"/>
    <property type="evidence" value="ECO:0007669"/>
    <property type="project" value="TreeGrafter"/>
</dbReference>
<evidence type="ECO:0000256" key="1">
    <source>
        <dbReference type="ARBA" id="ARBA00004496"/>
    </source>
</evidence>
<gene>
    <name evidence="6" type="ORF">RDB_LOCUS22773</name>
</gene>
<feature type="coiled-coil region" evidence="3">
    <location>
        <begin position="706"/>
        <end position="789"/>
    </location>
</feature>
<feature type="coiled-coil region" evidence="3">
    <location>
        <begin position="523"/>
        <end position="677"/>
    </location>
</feature>
<dbReference type="GO" id="GO:0000794">
    <property type="term" value="C:condensed nuclear chromosome"/>
    <property type="evidence" value="ECO:0007669"/>
    <property type="project" value="TreeGrafter"/>
</dbReference>
<feature type="compositionally biased region" description="Low complexity" evidence="4">
    <location>
        <begin position="44"/>
        <end position="58"/>
    </location>
</feature>
<dbReference type="GO" id="GO:0043047">
    <property type="term" value="F:single-stranded telomeric DNA binding"/>
    <property type="evidence" value="ECO:0007669"/>
    <property type="project" value="TreeGrafter"/>
</dbReference>
<dbReference type="Pfam" id="PF07989">
    <property type="entry name" value="Cnn_1N"/>
    <property type="match status" value="1"/>
</dbReference>
<protein>
    <recommendedName>
        <fullName evidence="5">Centrosomin N-terminal motif 1 domain-containing protein</fullName>
    </recommendedName>
</protein>
<feature type="region of interest" description="Disordered" evidence="4">
    <location>
        <begin position="1"/>
        <end position="156"/>
    </location>
</feature>
<comment type="caution">
    <text evidence="6">The sequence shown here is derived from an EMBL/GenBank/DDBJ whole genome shotgun (WGS) entry which is preliminary data.</text>
</comment>
<dbReference type="GO" id="GO:0005815">
    <property type="term" value="C:microtubule organizing center"/>
    <property type="evidence" value="ECO:0007669"/>
    <property type="project" value="InterPro"/>
</dbReference>
<dbReference type="PANTHER" id="PTHR18867:SF12">
    <property type="entry name" value="DNA REPAIR PROTEIN RAD50"/>
    <property type="match status" value="1"/>
</dbReference>
<dbReference type="GO" id="GO:0007004">
    <property type="term" value="P:telomere maintenance via telomerase"/>
    <property type="evidence" value="ECO:0007669"/>
    <property type="project" value="TreeGrafter"/>
</dbReference>
<sequence length="1076" mass="122504">MTARGRASRAKDASADASGLSLPQDVSFGSYQSSFASPGPPSRRPAGSSNTVSSNPSSAPIATPSPVPRRRSSVRTITGNDDAGLASTPKGPSRINSFVLRDVDDSLDRLADMTGNGPESPIPSPDKEKRSSLMDSTTSRSTKLKDAKPGTLDKGPTMTLREQEKLIDQVKRENFALKLKVHFLEERLNQLAPDHLEAALKQNISLKIEVQSQRVELKKHKKAATDAERAMADLRREMEISGSSSAALQEERARRIETEKLLDERERELRNLRRRVGSGGSATGEVQDLRTRNAQLEDELEEVRHALVETNEALERSGAAAVEELEDENAALRHEAQAQLDALAQLGDERDDAREELDALRLAHEQLIRRHESSLQDRSTSRLQFEDERNEREALEEDVNALRDKLTATNIEMESRENEFRVLEAELRADMDERDAEWRQEMAELGSRVEELQDALAAREEELRELRLRNEDLEENTTILHDQVETAFAHVENERNTLITEKEDREADLEAANADIASQGKRIFELEDALEAAQAAEAEARQEREVEMQVVTALKEKLATAKDELRSLQNSYTALEDQLAAQREREEELARRDDLIAEEMEELRAAREELEHDKRELEDELVRTEDKWEKEREEREREGKIWAGRVEDAERLQARAVDELEQDLEHVQNELRAAKSTLIQRDADLAAVQGALRTLEAARENSTTDKFSMELELDRLRRDLERCEDELARARRELADAETRGRESQAVVDKMHAEKRELETQLAVQRQGRLNLSEKLDAAQANLKTIEADTASYKVRITELESRLSKDQRAHSTTEAQFREQITERNTLLLTICKYVDQVLGEDKKRSGDGKPFTNFSVFHDRILERLRSLTMINTEFVKRSKELEAKLMGKIQDLNKALDSRMKGLDKFEMSLKMVGEARQGWRKKLMVKEGELDGLRAHNDELMIQLRQLRRASSGEGVQASTEIKSLSARAVNAERRLQNAQNQLAAAEERFSSQSERNSNSELRWEARVREYEARVKAAEEKVKRERQGAKERTVELENAIRSLERQLDREKKRSAQLGELNDLNKINPGSYS</sequence>
<dbReference type="GO" id="GO:0030870">
    <property type="term" value="C:Mre11 complex"/>
    <property type="evidence" value="ECO:0007669"/>
    <property type="project" value="TreeGrafter"/>
</dbReference>
<organism evidence="6 7">
    <name type="scientific">Rhizoctonia solani</name>
    <dbReference type="NCBI Taxonomy" id="456999"/>
    <lineage>
        <taxon>Eukaryota</taxon>
        <taxon>Fungi</taxon>
        <taxon>Dikarya</taxon>
        <taxon>Basidiomycota</taxon>
        <taxon>Agaricomycotina</taxon>
        <taxon>Agaricomycetes</taxon>
        <taxon>Cantharellales</taxon>
        <taxon>Ceratobasidiaceae</taxon>
        <taxon>Rhizoctonia</taxon>
    </lineage>
</organism>
<feature type="compositionally biased region" description="Basic and acidic residues" evidence="4">
    <location>
        <begin position="101"/>
        <end position="111"/>
    </location>
</feature>
<dbReference type="GO" id="GO:0006302">
    <property type="term" value="P:double-strand break repair"/>
    <property type="evidence" value="ECO:0007669"/>
    <property type="project" value="TreeGrafter"/>
</dbReference>
<dbReference type="InterPro" id="IPR012943">
    <property type="entry name" value="Cnn_1N"/>
</dbReference>
<evidence type="ECO:0000256" key="2">
    <source>
        <dbReference type="ARBA" id="ARBA00022490"/>
    </source>
</evidence>
<proteinExistence type="predicted"/>
<dbReference type="Gene3D" id="1.10.287.1490">
    <property type="match status" value="1"/>
</dbReference>
<name>A0A8H2XMB8_9AGAM</name>
<feature type="domain" description="Centrosomin N-terminal motif 1" evidence="5">
    <location>
        <begin position="159"/>
        <end position="231"/>
    </location>
</feature>
<dbReference type="GO" id="GO:0003691">
    <property type="term" value="F:double-stranded telomeric DNA binding"/>
    <property type="evidence" value="ECO:0007669"/>
    <property type="project" value="TreeGrafter"/>
</dbReference>
<evidence type="ECO:0000313" key="7">
    <source>
        <dbReference type="Proteomes" id="UP000663853"/>
    </source>
</evidence>
<evidence type="ECO:0000256" key="4">
    <source>
        <dbReference type="SAM" id="MobiDB-lite"/>
    </source>
</evidence>
<keyword evidence="2" id="KW-0963">Cytoplasm</keyword>
<dbReference type="Proteomes" id="UP000663853">
    <property type="component" value="Unassembled WGS sequence"/>
</dbReference>
<feature type="region of interest" description="Disordered" evidence="4">
    <location>
        <begin position="1051"/>
        <end position="1076"/>
    </location>
</feature>
<reference evidence="6" key="1">
    <citation type="submission" date="2021-01" db="EMBL/GenBank/DDBJ databases">
        <authorList>
            <person name="Kaushik A."/>
        </authorList>
    </citation>
    <scope>NUCLEOTIDE SEQUENCE</scope>
    <source>
        <strain evidence="6">AG6-10EEA</strain>
    </source>
</reference>
<feature type="coiled-coil region" evidence="3">
    <location>
        <begin position="160"/>
        <end position="483"/>
    </location>
</feature>
<accession>A0A8H2XMB8</accession>
<dbReference type="GO" id="GO:0005737">
    <property type="term" value="C:cytoplasm"/>
    <property type="evidence" value="ECO:0007669"/>
    <property type="project" value="UniProtKB-SubCell"/>
</dbReference>
<dbReference type="EMBL" id="CAJMXA010000424">
    <property type="protein sequence ID" value="CAE6430247.1"/>
    <property type="molecule type" value="Genomic_DNA"/>
</dbReference>
<comment type="subcellular location">
    <subcellularLocation>
        <location evidence="1">Cytoplasm</location>
    </subcellularLocation>
</comment>
<dbReference type="PANTHER" id="PTHR18867">
    <property type="entry name" value="RAD50"/>
    <property type="match status" value="1"/>
</dbReference>
<dbReference type="GO" id="GO:0051880">
    <property type="term" value="F:G-quadruplex DNA binding"/>
    <property type="evidence" value="ECO:0007669"/>
    <property type="project" value="TreeGrafter"/>
</dbReference>